<accession>A0AAV4QPJ1</accession>
<comment type="caution">
    <text evidence="2">The sequence shown here is derived from an EMBL/GenBank/DDBJ whole genome shotgun (WGS) entry which is preliminary data.</text>
</comment>
<dbReference type="AlphaFoldDB" id="A0AAV4QPJ1"/>
<feature type="region of interest" description="Disordered" evidence="1">
    <location>
        <begin position="19"/>
        <end position="53"/>
    </location>
</feature>
<dbReference type="Proteomes" id="UP001054945">
    <property type="component" value="Unassembled WGS sequence"/>
</dbReference>
<evidence type="ECO:0000313" key="2">
    <source>
        <dbReference type="EMBL" id="GIY10112.1"/>
    </source>
</evidence>
<protein>
    <submittedName>
        <fullName evidence="2">Uncharacterized protein</fullName>
    </submittedName>
</protein>
<reference evidence="2 3" key="1">
    <citation type="submission" date="2021-06" db="EMBL/GenBank/DDBJ databases">
        <title>Caerostris extrusa draft genome.</title>
        <authorList>
            <person name="Kono N."/>
            <person name="Arakawa K."/>
        </authorList>
    </citation>
    <scope>NUCLEOTIDE SEQUENCE [LARGE SCALE GENOMIC DNA]</scope>
</reference>
<keyword evidence="3" id="KW-1185">Reference proteome</keyword>
<gene>
    <name evidence="2" type="ORF">CEXT_620541</name>
</gene>
<evidence type="ECO:0000313" key="3">
    <source>
        <dbReference type="Proteomes" id="UP001054945"/>
    </source>
</evidence>
<feature type="region of interest" description="Disordered" evidence="1">
    <location>
        <begin position="68"/>
        <end position="95"/>
    </location>
</feature>
<feature type="compositionally biased region" description="Basic and acidic residues" evidence="1">
    <location>
        <begin position="69"/>
        <end position="79"/>
    </location>
</feature>
<sequence length="95" mass="10491">MNLIKILCTASIKGIARKNGGASRDRFRSAGPKRPPEVGAISGPFRPRPSESEVGKFFFKSSNVPRFQNEGKGEKEIVHDKKKNVSHGKEIKCKP</sequence>
<proteinExistence type="predicted"/>
<name>A0AAV4QPJ1_CAEEX</name>
<organism evidence="2 3">
    <name type="scientific">Caerostris extrusa</name>
    <name type="common">Bark spider</name>
    <name type="synonym">Caerostris bankana</name>
    <dbReference type="NCBI Taxonomy" id="172846"/>
    <lineage>
        <taxon>Eukaryota</taxon>
        <taxon>Metazoa</taxon>
        <taxon>Ecdysozoa</taxon>
        <taxon>Arthropoda</taxon>
        <taxon>Chelicerata</taxon>
        <taxon>Arachnida</taxon>
        <taxon>Araneae</taxon>
        <taxon>Araneomorphae</taxon>
        <taxon>Entelegynae</taxon>
        <taxon>Araneoidea</taxon>
        <taxon>Araneidae</taxon>
        <taxon>Caerostris</taxon>
    </lineage>
</organism>
<dbReference type="EMBL" id="BPLR01006474">
    <property type="protein sequence ID" value="GIY10112.1"/>
    <property type="molecule type" value="Genomic_DNA"/>
</dbReference>
<evidence type="ECO:0000256" key="1">
    <source>
        <dbReference type="SAM" id="MobiDB-lite"/>
    </source>
</evidence>